<evidence type="ECO:0000256" key="5">
    <source>
        <dbReference type="ARBA" id="ARBA00022741"/>
    </source>
</evidence>
<comment type="pathway">
    <text evidence="1">Carbohydrate acid metabolism.</text>
</comment>
<dbReference type="AlphaFoldDB" id="A0A9W6H794"/>
<organism evidence="11 12">
    <name type="scientific">Leifsonia poae</name>
    <dbReference type="NCBI Taxonomy" id="110933"/>
    <lineage>
        <taxon>Bacteria</taxon>
        <taxon>Bacillati</taxon>
        <taxon>Actinomycetota</taxon>
        <taxon>Actinomycetes</taxon>
        <taxon>Micrococcales</taxon>
        <taxon>Microbacteriaceae</taxon>
        <taxon>Leifsonia</taxon>
    </lineage>
</organism>
<evidence type="ECO:0000256" key="3">
    <source>
        <dbReference type="ARBA" id="ARBA00012054"/>
    </source>
</evidence>
<dbReference type="NCBIfam" id="TIGR01313">
    <property type="entry name" value="therm_gnt_kin"/>
    <property type="match status" value="1"/>
</dbReference>
<evidence type="ECO:0000256" key="2">
    <source>
        <dbReference type="ARBA" id="ARBA00008420"/>
    </source>
</evidence>
<evidence type="ECO:0000256" key="7">
    <source>
        <dbReference type="ARBA" id="ARBA00022840"/>
    </source>
</evidence>
<keyword evidence="6 10" id="KW-0418">Kinase</keyword>
<dbReference type="Proteomes" id="UP001142372">
    <property type="component" value="Unassembled WGS sequence"/>
</dbReference>
<comment type="catalytic activity">
    <reaction evidence="9 10">
        <text>D-gluconate + ATP = 6-phospho-D-gluconate + ADP + H(+)</text>
        <dbReference type="Rhea" id="RHEA:19433"/>
        <dbReference type="ChEBI" id="CHEBI:15378"/>
        <dbReference type="ChEBI" id="CHEBI:18391"/>
        <dbReference type="ChEBI" id="CHEBI:30616"/>
        <dbReference type="ChEBI" id="CHEBI:58759"/>
        <dbReference type="ChEBI" id="CHEBI:456216"/>
        <dbReference type="EC" id="2.7.1.12"/>
    </reaction>
</comment>
<dbReference type="GO" id="GO:0005524">
    <property type="term" value="F:ATP binding"/>
    <property type="evidence" value="ECO:0007669"/>
    <property type="project" value="UniProtKB-KW"/>
</dbReference>
<protein>
    <recommendedName>
        <fullName evidence="3 10">Gluconokinase</fullName>
        <ecNumber evidence="3 10">2.7.1.12</ecNumber>
    </recommendedName>
</protein>
<keyword evidence="4 10" id="KW-0808">Transferase</keyword>
<dbReference type="EC" id="2.7.1.12" evidence="3 10"/>
<evidence type="ECO:0000256" key="8">
    <source>
        <dbReference type="ARBA" id="ARBA00023064"/>
    </source>
</evidence>
<evidence type="ECO:0000256" key="6">
    <source>
        <dbReference type="ARBA" id="ARBA00022777"/>
    </source>
</evidence>
<reference evidence="11" key="2">
    <citation type="submission" date="2023-01" db="EMBL/GenBank/DDBJ databases">
        <authorList>
            <person name="Sun Q."/>
            <person name="Evtushenko L."/>
        </authorList>
    </citation>
    <scope>NUCLEOTIDE SEQUENCE</scope>
    <source>
        <strain evidence="11">VKM Ac-1401</strain>
    </source>
</reference>
<dbReference type="CDD" id="cd02021">
    <property type="entry name" value="GntK"/>
    <property type="match status" value="1"/>
</dbReference>
<proteinExistence type="inferred from homology"/>
<evidence type="ECO:0000256" key="1">
    <source>
        <dbReference type="ARBA" id="ARBA00004761"/>
    </source>
</evidence>
<dbReference type="PANTHER" id="PTHR43442:SF3">
    <property type="entry name" value="GLUCONOKINASE-RELATED"/>
    <property type="match status" value="1"/>
</dbReference>
<dbReference type="SUPFAM" id="SSF52540">
    <property type="entry name" value="P-loop containing nucleoside triphosphate hydrolases"/>
    <property type="match status" value="1"/>
</dbReference>
<dbReference type="Gene3D" id="3.40.50.300">
    <property type="entry name" value="P-loop containing nucleotide triphosphate hydrolases"/>
    <property type="match status" value="1"/>
</dbReference>
<dbReference type="Pfam" id="PF13671">
    <property type="entry name" value="AAA_33"/>
    <property type="match status" value="1"/>
</dbReference>
<evidence type="ECO:0000313" key="12">
    <source>
        <dbReference type="Proteomes" id="UP001142372"/>
    </source>
</evidence>
<evidence type="ECO:0000256" key="10">
    <source>
        <dbReference type="RuleBase" id="RU363066"/>
    </source>
</evidence>
<dbReference type="InterPro" id="IPR027417">
    <property type="entry name" value="P-loop_NTPase"/>
</dbReference>
<dbReference type="EMBL" id="BSEN01000001">
    <property type="protein sequence ID" value="GLJ74573.1"/>
    <property type="molecule type" value="Genomic_DNA"/>
</dbReference>
<evidence type="ECO:0000256" key="9">
    <source>
        <dbReference type="ARBA" id="ARBA00048090"/>
    </source>
</evidence>
<reference evidence="11" key="1">
    <citation type="journal article" date="2014" name="Int. J. Syst. Evol. Microbiol.">
        <title>Complete genome sequence of Corynebacterium casei LMG S-19264T (=DSM 44701T), isolated from a smear-ripened cheese.</title>
        <authorList>
            <consortium name="US DOE Joint Genome Institute (JGI-PGF)"/>
            <person name="Walter F."/>
            <person name="Albersmeier A."/>
            <person name="Kalinowski J."/>
            <person name="Ruckert C."/>
        </authorList>
    </citation>
    <scope>NUCLEOTIDE SEQUENCE</scope>
    <source>
        <strain evidence="11">VKM Ac-1401</strain>
    </source>
</reference>
<sequence length="166" mass="17530">MERPLVVVMGVSGSGKSTIGHRLAESLGAEFIDGDALHPPANVAKMAAGIPLTDEDRWPWLAAVGRTLADSGPAGMVIACSALRRVYRAAILDQAPTARFVELDGSPELLRGRMGAREGHFMPPSLLDSQLATLEPLAPDEPGIRVGIDRSEEEITAAAASALRIR</sequence>
<gene>
    <name evidence="11" type="ORF">GCM10017584_01460</name>
</gene>
<dbReference type="PANTHER" id="PTHR43442">
    <property type="entry name" value="GLUCONOKINASE-RELATED"/>
    <property type="match status" value="1"/>
</dbReference>
<dbReference type="GO" id="GO:0005737">
    <property type="term" value="C:cytoplasm"/>
    <property type="evidence" value="ECO:0007669"/>
    <property type="project" value="TreeGrafter"/>
</dbReference>
<keyword evidence="5 10" id="KW-0547">Nucleotide-binding</keyword>
<evidence type="ECO:0000256" key="4">
    <source>
        <dbReference type="ARBA" id="ARBA00022679"/>
    </source>
</evidence>
<accession>A0A9W6H794</accession>
<comment type="caution">
    <text evidence="11">The sequence shown here is derived from an EMBL/GenBank/DDBJ whole genome shotgun (WGS) entry which is preliminary data.</text>
</comment>
<dbReference type="GO" id="GO:0046316">
    <property type="term" value="F:gluconokinase activity"/>
    <property type="evidence" value="ECO:0007669"/>
    <property type="project" value="UniProtKB-EC"/>
</dbReference>
<keyword evidence="8" id="KW-0311">Gluconate utilization</keyword>
<name>A0A9W6H794_9MICO</name>
<dbReference type="FunFam" id="3.40.50.300:FF:000522">
    <property type="entry name" value="Gluconokinase"/>
    <property type="match status" value="1"/>
</dbReference>
<comment type="similarity">
    <text evidence="2 10">Belongs to the gluconokinase GntK/GntV family.</text>
</comment>
<dbReference type="GO" id="GO:0019521">
    <property type="term" value="P:D-gluconate metabolic process"/>
    <property type="evidence" value="ECO:0007669"/>
    <property type="project" value="UniProtKB-KW"/>
</dbReference>
<dbReference type="InterPro" id="IPR006001">
    <property type="entry name" value="Therm_gnt_kin"/>
</dbReference>
<evidence type="ECO:0000313" key="11">
    <source>
        <dbReference type="EMBL" id="GLJ74573.1"/>
    </source>
</evidence>
<keyword evidence="12" id="KW-1185">Reference proteome</keyword>
<keyword evidence="7 10" id="KW-0067">ATP-binding</keyword>